<evidence type="ECO:0000313" key="1">
    <source>
        <dbReference type="EMBL" id="KAL3516604.1"/>
    </source>
</evidence>
<name>A0ABD2ZBZ0_9GENT</name>
<evidence type="ECO:0000313" key="2">
    <source>
        <dbReference type="Proteomes" id="UP001630127"/>
    </source>
</evidence>
<keyword evidence="2" id="KW-1185">Reference proteome</keyword>
<reference evidence="1 2" key="1">
    <citation type="submission" date="2024-11" db="EMBL/GenBank/DDBJ databases">
        <title>A near-complete genome assembly of Cinchona calisaya.</title>
        <authorList>
            <person name="Lian D.C."/>
            <person name="Zhao X.W."/>
            <person name="Wei L."/>
        </authorList>
    </citation>
    <scope>NUCLEOTIDE SEQUENCE [LARGE SCALE GENOMIC DNA]</scope>
    <source>
        <tissue evidence="1">Nenye</tissue>
    </source>
</reference>
<proteinExistence type="predicted"/>
<accession>A0ABD2ZBZ0</accession>
<dbReference type="EMBL" id="JBJUIK010000010">
    <property type="protein sequence ID" value="KAL3516604.1"/>
    <property type="molecule type" value="Genomic_DNA"/>
</dbReference>
<dbReference type="Proteomes" id="UP001630127">
    <property type="component" value="Unassembled WGS sequence"/>
</dbReference>
<protein>
    <submittedName>
        <fullName evidence="1">Uncharacterized protein</fullName>
    </submittedName>
</protein>
<comment type="caution">
    <text evidence="1">The sequence shown here is derived from an EMBL/GenBank/DDBJ whole genome shotgun (WGS) entry which is preliminary data.</text>
</comment>
<sequence>MMLEISVGERSRYDIGVAEVLPFAPPRRVWANSSTKDRIDGDGVVDFDEDNFSSNSERIAEDADLNDEVIDDFKELHLNDKLYVCSRQGHRAKKWPKIEHRKCIPKFEMRCGCKARFRVKFVLRDLCNKMDALMKKEIAMGDVEGAIGYLAAKKDTDPMFFYKYGTNE</sequence>
<dbReference type="AlphaFoldDB" id="A0ABD2ZBZ0"/>
<gene>
    <name evidence="1" type="ORF">ACH5RR_023506</name>
</gene>
<organism evidence="1 2">
    <name type="scientific">Cinchona calisaya</name>
    <dbReference type="NCBI Taxonomy" id="153742"/>
    <lineage>
        <taxon>Eukaryota</taxon>
        <taxon>Viridiplantae</taxon>
        <taxon>Streptophyta</taxon>
        <taxon>Embryophyta</taxon>
        <taxon>Tracheophyta</taxon>
        <taxon>Spermatophyta</taxon>
        <taxon>Magnoliopsida</taxon>
        <taxon>eudicotyledons</taxon>
        <taxon>Gunneridae</taxon>
        <taxon>Pentapetalae</taxon>
        <taxon>asterids</taxon>
        <taxon>lamiids</taxon>
        <taxon>Gentianales</taxon>
        <taxon>Rubiaceae</taxon>
        <taxon>Cinchonoideae</taxon>
        <taxon>Cinchoneae</taxon>
        <taxon>Cinchona</taxon>
    </lineage>
</organism>